<keyword evidence="2" id="KW-1185">Reference proteome</keyword>
<comment type="caution">
    <text evidence="1">The sequence shown here is derived from an EMBL/GenBank/DDBJ whole genome shotgun (WGS) entry which is preliminary data.</text>
</comment>
<reference evidence="1" key="1">
    <citation type="submission" date="2022-02" db="EMBL/GenBank/DDBJ databases">
        <title>Plant Genome Project.</title>
        <authorList>
            <person name="Zhang R.-G."/>
        </authorList>
    </citation>
    <scope>NUCLEOTIDE SEQUENCE</scope>
    <source>
        <strain evidence="1">AT1</strain>
    </source>
</reference>
<name>A0ACC0P6S9_RHOML</name>
<organism evidence="1 2">
    <name type="scientific">Rhododendron molle</name>
    <name type="common">Chinese azalea</name>
    <name type="synonym">Azalea mollis</name>
    <dbReference type="NCBI Taxonomy" id="49168"/>
    <lineage>
        <taxon>Eukaryota</taxon>
        <taxon>Viridiplantae</taxon>
        <taxon>Streptophyta</taxon>
        <taxon>Embryophyta</taxon>
        <taxon>Tracheophyta</taxon>
        <taxon>Spermatophyta</taxon>
        <taxon>Magnoliopsida</taxon>
        <taxon>eudicotyledons</taxon>
        <taxon>Gunneridae</taxon>
        <taxon>Pentapetalae</taxon>
        <taxon>asterids</taxon>
        <taxon>Ericales</taxon>
        <taxon>Ericaceae</taxon>
        <taxon>Ericoideae</taxon>
        <taxon>Rhodoreae</taxon>
        <taxon>Rhododendron</taxon>
    </lineage>
</organism>
<gene>
    <name evidence="1" type="ORF">RHMOL_Rhmol04G0288100</name>
</gene>
<dbReference type="EMBL" id="CM046391">
    <property type="protein sequence ID" value="KAI8560854.1"/>
    <property type="molecule type" value="Genomic_DNA"/>
</dbReference>
<sequence length="85" mass="9819">MMMTMQEGTTMKKNGLRSEAVEGISERLSKLENLYFPRAIQPSASTPPQRKSLFLDLLHRDLPVFLVSKLEFEVFRLSFQENNSI</sequence>
<proteinExistence type="predicted"/>
<evidence type="ECO:0000313" key="2">
    <source>
        <dbReference type="Proteomes" id="UP001062846"/>
    </source>
</evidence>
<evidence type="ECO:0000313" key="1">
    <source>
        <dbReference type="EMBL" id="KAI8560854.1"/>
    </source>
</evidence>
<protein>
    <submittedName>
        <fullName evidence="1">Uncharacterized protein</fullName>
    </submittedName>
</protein>
<accession>A0ACC0P6S9</accession>
<dbReference type="Proteomes" id="UP001062846">
    <property type="component" value="Chromosome 4"/>
</dbReference>